<dbReference type="InterPro" id="IPR040025">
    <property type="entry name" value="Znf622/Rei1/Reh1"/>
</dbReference>
<dbReference type="InterPro" id="IPR022755">
    <property type="entry name" value="Znf_C2H2_jaz"/>
</dbReference>
<evidence type="ECO:0000256" key="2">
    <source>
        <dbReference type="ARBA" id="ARBA00022490"/>
    </source>
</evidence>
<comment type="similarity">
    <text evidence="8">Belongs to the REI1 family.</text>
</comment>
<evidence type="ECO:0000259" key="11">
    <source>
        <dbReference type="PROSITE" id="PS50157"/>
    </source>
</evidence>
<keyword evidence="2" id="KW-0963">Cytoplasm</keyword>
<dbReference type="InterPro" id="IPR003604">
    <property type="entry name" value="Matrin/U1-like-C_Znf_C2H2"/>
</dbReference>
<evidence type="ECO:0000256" key="1">
    <source>
        <dbReference type="ARBA" id="ARBA00004496"/>
    </source>
</evidence>
<evidence type="ECO:0000256" key="5">
    <source>
        <dbReference type="ARBA" id="ARBA00022737"/>
    </source>
</evidence>
<proteinExistence type="inferred from homology"/>
<feature type="region of interest" description="Disordered" evidence="10">
    <location>
        <begin position="122"/>
        <end position="146"/>
    </location>
</feature>
<feature type="compositionally biased region" description="Basic and acidic residues" evidence="10">
    <location>
        <begin position="122"/>
        <end position="131"/>
    </location>
</feature>
<dbReference type="InterPro" id="IPR041661">
    <property type="entry name" value="ZN622/Rei1/Reh1_Znf-C2H2"/>
</dbReference>
<dbReference type="GO" id="GO:0030687">
    <property type="term" value="C:preribosome, large subunit precursor"/>
    <property type="evidence" value="ECO:0007669"/>
    <property type="project" value="TreeGrafter"/>
</dbReference>
<sequence length="635" mass="75592">MSQSLLNNSISTNGGLQIIKATGEYFCAQCLLQFQNDKEYKVHYKSELHLYNIKRRMLDLIPATPEQFELKKKQIIDQQKKTMDSTKSGVQLADDFKCIPCNKSFNTESTFKAHIISKKHKENEKIYEQKKQNPSTNTKEAPKAPTVTTDKDQTVCLFCDKKSVDIEKNLVHMNKAHSFFISEEKYCVDKKGLLKHLGLKINITYLCILCENKGCKQFITSDAVKMHMMDKGHCFMQSTVFDEYADFYDFTPQIEEAVEYQKTLKQNNTLHEKVIEIVQNKKDGDNDDDCEEWESCIDSNESDYEDVDGDEEQEESSKHKVKNTIKEQDEDEDEIQLEKKPTKAKKQNNEEEWEDENEEGEDESKKRERIKQQKKYRIHRIKIAKATLNERGELELPNGKTLGHRSFRHIYKQYYRPISNYASRMKAILGEEGYRQRQLVLATQNFQIVIQLYYQLKEFLLFIKYQAINEEIRCNQISQRRKKFISLSNAPQQSQLCQRWYFPQQASTPLCSTMSTLRKLYQISILINIQICFKKKYKYQLLYSDINYLKITYYLIKNQLFLPKKILFQKLFLKENQKQNYILNFYLTQQKLILFIKRYFKKICKYLTLIFTFYQIKEQIIQDHNQFIKINMQIY</sequence>
<dbReference type="OrthoDB" id="19329at2759"/>
<dbReference type="PANTHER" id="PTHR13182:SF8">
    <property type="entry name" value="CYTOPLASMIC 60S SUBUNIT BIOGENESIS FACTOR ZNF622"/>
    <property type="match status" value="1"/>
</dbReference>
<dbReference type="InterPro" id="IPR036236">
    <property type="entry name" value="Znf_C2H2_sf"/>
</dbReference>
<keyword evidence="7" id="KW-0862">Zinc</keyword>
<evidence type="ECO:0000256" key="7">
    <source>
        <dbReference type="ARBA" id="ARBA00022833"/>
    </source>
</evidence>
<feature type="domain" description="C2H2-type" evidence="11">
    <location>
        <begin position="96"/>
        <end position="125"/>
    </location>
</feature>
<dbReference type="SMART" id="SM00355">
    <property type="entry name" value="ZnF_C2H2"/>
    <property type="match status" value="4"/>
</dbReference>
<feature type="compositionally biased region" description="Acidic residues" evidence="10">
    <location>
        <begin position="301"/>
        <end position="314"/>
    </location>
</feature>
<keyword evidence="5" id="KW-0677">Repeat</keyword>
<dbReference type="RefSeq" id="XP_001019774.2">
    <property type="nucleotide sequence ID" value="XM_001019774.3"/>
</dbReference>
<dbReference type="SMART" id="SM00451">
    <property type="entry name" value="ZnF_U1"/>
    <property type="match status" value="2"/>
</dbReference>
<protein>
    <submittedName>
        <fullName evidence="12">C2H2 type zinc-finger protein</fullName>
    </submittedName>
</protein>
<evidence type="ECO:0000256" key="3">
    <source>
        <dbReference type="ARBA" id="ARBA00022517"/>
    </source>
</evidence>
<dbReference type="eggNOG" id="KOG2785">
    <property type="taxonomic scope" value="Eukaryota"/>
</dbReference>
<feature type="compositionally biased region" description="Acidic residues" evidence="10">
    <location>
        <begin position="350"/>
        <end position="362"/>
    </location>
</feature>
<organism evidence="12 13">
    <name type="scientific">Tetrahymena thermophila (strain SB210)</name>
    <dbReference type="NCBI Taxonomy" id="312017"/>
    <lineage>
        <taxon>Eukaryota</taxon>
        <taxon>Sar</taxon>
        <taxon>Alveolata</taxon>
        <taxon>Ciliophora</taxon>
        <taxon>Intramacronucleata</taxon>
        <taxon>Oligohymenophorea</taxon>
        <taxon>Hymenostomatida</taxon>
        <taxon>Tetrahymenina</taxon>
        <taxon>Tetrahymenidae</taxon>
        <taxon>Tetrahymena</taxon>
    </lineage>
</organism>
<keyword evidence="4" id="KW-0479">Metal-binding</keyword>
<dbReference type="Pfam" id="PF12756">
    <property type="entry name" value="zf-C2H2_2"/>
    <property type="match status" value="1"/>
</dbReference>
<keyword evidence="3" id="KW-0690">Ribosome biogenesis</keyword>
<dbReference type="GO" id="GO:0008270">
    <property type="term" value="F:zinc ion binding"/>
    <property type="evidence" value="ECO:0007669"/>
    <property type="project" value="UniProtKB-KW"/>
</dbReference>
<evidence type="ECO:0000313" key="13">
    <source>
        <dbReference type="Proteomes" id="UP000009168"/>
    </source>
</evidence>
<gene>
    <name evidence="12" type="ORF">TTHERM_00137920</name>
</gene>
<dbReference type="EMBL" id="GG662639">
    <property type="protein sequence ID" value="EAR99529.2"/>
    <property type="molecule type" value="Genomic_DNA"/>
</dbReference>
<dbReference type="PANTHER" id="PTHR13182">
    <property type="entry name" value="ZINC FINGER PROTEIN 622"/>
    <property type="match status" value="1"/>
</dbReference>
<dbReference type="AlphaFoldDB" id="I7M286"/>
<evidence type="ECO:0000313" key="12">
    <source>
        <dbReference type="EMBL" id="EAR99529.2"/>
    </source>
</evidence>
<accession>I7M286</accession>
<dbReference type="GO" id="GO:0003676">
    <property type="term" value="F:nucleic acid binding"/>
    <property type="evidence" value="ECO:0007669"/>
    <property type="project" value="InterPro"/>
</dbReference>
<dbReference type="Gene3D" id="3.30.160.60">
    <property type="entry name" value="Classic Zinc Finger"/>
    <property type="match status" value="1"/>
</dbReference>
<dbReference type="STRING" id="312017.I7M286"/>
<dbReference type="SUPFAM" id="SSF57667">
    <property type="entry name" value="beta-beta-alpha zinc fingers"/>
    <property type="match status" value="2"/>
</dbReference>
<dbReference type="PROSITE" id="PS00028">
    <property type="entry name" value="ZINC_FINGER_C2H2_1"/>
    <property type="match status" value="2"/>
</dbReference>
<dbReference type="Pfam" id="PF12171">
    <property type="entry name" value="zf-C2H2_jaz"/>
    <property type="match status" value="1"/>
</dbReference>
<dbReference type="KEGG" id="tet:TTHERM_00137920"/>
<evidence type="ECO:0000256" key="9">
    <source>
        <dbReference type="PROSITE-ProRule" id="PRU00042"/>
    </source>
</evidence>
<name>I7M286_TETTS</name>
<reference evidence="13" key="1">
    <citation type="journal article" date="2006" name="PLoS Biol.">
        <title>Macronuclear genome sequence of the ciliate Tetrahymena thermophila, a model eukaryote.</title>
        <authorList>
            <person name="Eisen J.A."/>
            <person name="Coyne R.S."/>
            <person name="Wu M."/>
            <person name="Wu D."/>
            <person name="Thiagarajan M."/>
            <person name="Wortman J.R."/>
            <person name="Badger J.H."/>
            <person name="Ren Q."/>
            <person name="Amedeo P."/>
            <person name="Jones K.M."/>
            <person name="Tallon L.J."/>
            <person name="Delcher A.L."/>
            <person name="Salzberg S.L."/>
            <person name="Silva J.C."/>
            <person name="Haas B.J."/>
            <person name="Majoros W.H."/>
            <person name="Farzad M."/>
            <person name="Carlton J.M."/>
            <person name="Smith R.K. Jr."/>
            <person name="Garg J."/>
            <person name="Pearlman R.E."/>
            <person name="Karrer K.M."/>
            <person name="Sun L."/>
            <person name="Manning G."/>
            <person name="Elde N.C."/>
            <person name="Turkewitz A.P."/>
            <person name="Asai D.J."/>
            <person name="Wilkes D.E."/>
            <person name="Wang Y."/>
            <person name="Cai H."/>
            <person name="Collins K."/>
            <person name="Stewart B.A."/>
            <person name="Lee S.R."/>
            <person name="Wilamowska K."/>
            <person name="Weinberg Z."/>
            <person name="Ruzzo W.L."/>
            <person name="Wloga D."/>
            <person name="Gaertig J."/>
            <person name="Frankel J."/>
            <person name="Tsao C.-C."/>
            <person name="Gorovsky M.A."/>
            <person name="Keeling P.J."/>
            <person name="Waller R.F."/>
            <person name="Patron N.J."/>
            <person name="Cherry J.M."/>
            <person name="Stover N.A."/>
            <person name="Krieger C.J."/>
            <person name="del Toro C."/>
            <person name="Ryder H.F."/>
            <person name="Williamson S.C."/>
            <person name="Barbeau R.A."/>
            <person name="Hamilton E.P."/>
            <person name="Orias E."/>
        </authorList>
    </citation>
    <scope>NUCLEOTIDE SEQUENCE [LARGE SCALE GENOMIC DNA]</scope>
    <source>
        <strain evidence="13">SB210</strain>
    </source>
</reference>
<dbReference type="PROSITE" id="PS50157">
    <property type="entry name" value="ZINC_FINGER_C2H2_2"/>
    <property type="match status" value="1"/>
</dbReference>
<feature type="region of interest" description="Disordered" evidence="10">
    <location>
        <begin position="301"/>
        <end position="371"/>
    </location>
</feature>
<dbReference type="GO" id="GO:0005737">
    <property type="term" value="C:cytoplasm"/>
    <property type="evidence" value="ECO:0007669"/>
    <property type="project" value="UniProtKB-SubCell"/>
</dbReference>
<dbReference type="InterPro" id="IPR013087">
    <property type="entry name" value="Znf_C2H2_type"/>
</dbReference>
<dbReference type="Proteomes" id="UP000009168">
    <property type="component" value="Unassembled WGS sequence"/>
</dbReference>
<dbReference type="GO" id="GO:0042273">
    <property type="term" value="P:ribosomal large subunit biogenesis"/>
    <property type="evidence" value="ECO:0007669"/>
    <property type="project" value="TreeGrafter"/>
</dbReference>
<dbReference type="GeneID" id="7839976"/>
<evidence type="ECO:0000256" key="6">
    <source>
        <dbReference type="ARBA" id="ARBA00022771"/>
    </source>
</evidence>
<keyword evidence="6 9" id="KW-0863">Zinc-finger</keyword>
<dbReference type="InParanoid" id="I7M286"/>
<evidence type="ECO:0000256" key="8">
    <source>
        <dbReference type="ARBA" id="ARBA00034126"/>
    </source>
</evidence>
<evidence type="ECO:0000256" key="4">
    <source>
        <dbReference type="ARBA" id="ARBA00022723"/>
    </source>
</evidence>
<evidence type="ECO:0000256" key="10">
    <source>
        <dbReference type="SAM" id="MobiDB-lite"/>
    </source>
</evidence>
<keyword evidence="13" id="KW-1185">Reference proteome</keyword>
<comment type="subcellular location">
    <subcellularLocation>
        <location evidence="1">Cytoplasm</location>
    </subcellularLocation>
</comment>